<evidence type="ECO:0000313" key="2">
    <source>
        <dbReference type="Proteomes" id="UP000184497"/>
    </source>
</evidence>
<dbReference type="Proteomes" id="UP000184497">
    <property type="component" value="Unassembled WGS sequence"/>
</dbReference>
<reference evidence="2" key="1">
    <citation type="submission" date="2016-11" db="EMBL/GenBank/DDBJ databases">
        <authorList>
            <person name="Varghese N."/>
            <person name="Submissions S."/>
        </authorList>
    </citation>
    <scope>NUCLEOTIDE SEQUENCE [LARGE SCALE GENOMIC DNA]</scope>
    <source>
        <strain evidence="2">CGMCC 1.10835</strain>
    </source>
</reference>
<proteinExistence type="predicted"/>
<protein>
    <submittedName>
        <fullName evidence="1">Uncharacterized protein</fullName>
    </submittedName>
</protein>
<gene>
    <name evidence="1" type="ORF">SAMN05216369_1200</name>
</gene>
<dbReference type="PROSITE" id="PS51257">
    <property type="entry name" value="PROKAR_LIPOPROTEIN"/>
    <property type="match status" value="1"/>
</dbReference>
<dbReference type="InterPro" id="IPR046172">
    <property type="entry name" value="DUF6174"/>
</dbReference>
<dbReference type="AlphaFoldDB" id="A0A1M6QXZ7"/>
<dbReference type="EMBL" id="FRAQ01000001">
    <property type="protein sequence ID" value="SHK25003.1"/>
    <property type="molecule type" value="Genomic_DNA"/>
</dbReference>
<accession>A0A1M6QXZ7</accession>
<name>A0A1M6QXZ7_9GAMM</name>
<organism evidence="1 2">
    <name type="scientific">Marinobacter antarcticus</name>
    <dbReference type="NCBI Taxonomy" id="564117"/>
    <lineage>
        <taxon>Bacteria</taxon>
        <taxon>Pseudomonadati</taxon>
        <taxon>Pseudomonadota</taxon>
        <taxon>Gammaproteobacteria</taxon>
        <taxon>Pseudomonadales</taxon>
        <taxon>Marinobacteraceae</taxon>
        <taxon>Marinobacter</taxon>
    </lineage>
</organism>
<dbReference type="STRING" id="564117.SAMN05216369_1200"/>
<sequence length="166" mass="18590">MMAEFRMPTQRLQVLLFGLMLAGCGTVVPDASAEKAGEAPETLGEAQALWSDKNIVSYQVTVQQNCFCTAGLRQPMRVTVVDGKLVDVKGLEQPIQDKGQLTASRLTIVGLFEFIEQSTQRDVHKLNVDYDARYGFPRYIDYDGHEMIADDEYQYELSDFRAGAAR</sequence>
<keyword evidence="2" id="KW-1185">Reference proteome</keyword>
<evidence type="ECO:0000313" key="1">
    <source>
        <dbReference type="EMBL" id="SHK25003.1"/>
    </source>
</evidence>
<dbReference type="OrthoDB" id="162213at2"/>
<dbReference type="Pfam" id="PF19671">
    <property type="entry name" value="DUF6174"/>
    <property type="match status" value="1"/>
</dbReference>
<dbReference type="RefSeq" id="WP_072796266.1">
    <property type="nucleotide sequence ID" value="NZ_FRAQ01000001.1"/>
</dbReference>